<evidence type="ECO:0000313" key="2">
    <source>
        <dbReference type="EMBL" id="MBT1689121.1"/>
    </source>
</evidence>
<evidence type="ECO:0000313" key="3">
    <source>
        <dbReference type="Proteomes" id="UP001319180"/>
    </source>
</evidence>
<evidence type="ECO:0000256" key="1">
    <source>
        <dbReference type="SAM" id="SignalP"/>
    </source>
</evidence>
<dbReference type="Pfam" id="PF15890">
    <property type="entry name" value="Peptidase_Mx1"/>
    <property type="match status" value="1"/>
</dbReference>
<keyword evidence="3" id="KW-1185">Reference proteome</keyword>
<dbReference type="PROSITE" id="PS51257">
    <property type="entry name" value="PROKAR_LIPOPROTEIN"/>
    <property type="match status" value="1"/>
</dbReference>
<comment type="caution">
    <text evidence="2">The sequence shown here is derived from an EMBL/GenBank/DDBJ whole genome shotgun (WGS) entry which is preliminary data.</text>
</comment>
<dbReference type="RefSeq" id="WP_254092346.1">
    <property type="nucleotide sequence ID" value="NZ_JAHESC010000036.1"/>
</dbReference>
<name>A0AAP2GJ79_9BACT</name>
<accession>A0AAP2GJ79</accession>
<dbReference type="AlphaFoldDB" id="A0AAP2GJ79"/>
<feature type="chain" id="PRO_5042848129" evidence="1">
    <location>
        <begin position="23"/>
        <end position="285"/>
    </location>
</feature>
<reference evidence="2 3" key="1">
    <citation type="submission" date="2021-05" db="EMBL/GenBank/DDBJ databases">
        <title>A Polyphasic approach of four new species of the genus Ohtaekwangia: Ohtaekwangia histidinii sp. nov., Ohtaekwangia cretensis sp. nov., Ohtaekwangia indiensis sp. nov., Ohtaekwangia reichenbachii sp. nov. from diverse environment.</title>
        <authorList>
            <person name="Octaviana S."/>
        </authorList>
    </citation>
    <scope>NUCLEOTIDE SEQUENCE [LARGE SCALE GENOMIC DNA]</scope>
    <source>
        <strain evidence="2 3">PWU37</strain>
    </source>
</reference>
<dbReference type="NCBIfam" id="TIGR04549">
    <property type="entry name" value="LP_HExxH_w_tonB"/>
    <property type="match status" value="1"/>
</dbReference>
<protein>
    <submittedName>
        <fullName evidence="2">Zinc-binding metallopeptidase</fullName>
    </submittedName>
</protein>
<organism evidence="2 3">
    <name type="scientific">Dawidia soli</name>
    <dbReference type="NCBI Taxonomy" id="2782352"/>
    <lineage>
        <taxon>Bacteria</taxon>
        <taxon>Pseudomonadati</taxon>
        <taxon>Bacteroidota</taxon>
        <taxon>Cytophagia</taxon>
        <taxon>Cytophagales</taxon>
        <taxon>Chryseotaleaceae</taxon>
        <taxon>Dawidia</taxon>
    </lineage>
</organism>
<gene>
    <name evidence="2" type="ORF">KK078_21320</name>
</gene>
<dbReference type="Proteomes" id="UP001319180">
    <property type="component" value="Unassembled WGS sequence"/>
</dbReference>
<feature type="signal peptide" evidence="1">
    <location>
        <begin position="1"/>
        <end position="22"/>
    </location>
</feature>
<dbReference type="EMBL" id="JAHESC010000036">
    <property type="protein sequence ID" value="MBT1689121.1"/>
    <property type="molecule type" value="Genomic_DNA"/>
</dbReference>
<proteinExistence type="predicted"/>
<keyword evidence="1" id="KW-0732">Signal</keyword>
<dbReference type="Gene3D" id="3.40.390.70">
    <property type="match status" value="1"/>
</dbReference>
<dbReference type="InterPro" id="IPR030890">
    <property type="entry name" value="LP_HExxH_w_TonB"/>
</dbReference>
<sequence length="285" mass="32103">MSKKNYILRLWALLAIAAGVVAACSDDDEISAGSNLDVTPAELNAVDTWISENFTTPYNIEVIYRWSESLVDQDRYLYPPVADSVQPALDVVYKLWIEPYTAVGGPDFVKKIAPRQLVLVGGRNVNPSGTITLGLAEAGKRITLFEIDLLNKASRAEVDQFIHTIQHEYVHILNQTKPFDEAAYGSISPEGYTAQWFNENTEDSQALGFITPYAREIEDFAEMGSAMLNMSREEWDALVDAVGGTGEERLRRKERIVVDYYKTEFDVDLYVLQDSVYRATQRIIQ</sequence>